<dbReference type="Pfam" id="PF07273">
    <property type="entry name" value="DUF1439"/>
    <property type="match status" value="1"/>
</dbReference>
<dbReference type="InterPro" id="IPR010835">
    <property type="entry name" value="DUF1439"/>
</dbReference>
<proteinExistence type="predicted"/>
<dbReference type="Gene3D" id="3.15.10.40">
    <property type="entry name" value="Uncharacterised protein PF07273, DUF1439"/>
    <property type="match status" value="1"/>
</dbReference>
<evidence type="ECO:0000256" key="1">
    <source>
        <dbReference type="SAM" id="SignalP"/>
    </source>
</evidence>
<accession>A0A3E0DPX6</accession>
<dbReference type="EMBL" id="QUNG01000003">
    <property type="protein sequence ID" value="REG85004.1"/>
    <property type="molecule type" value="Genomic_DNA"/>
</dbReference>
<feature type="chain" id="PRO_5017829810" evidence="1">
    <location>
        <begin position="21"/>
        <end position="196"/>
    </location>
</feature>
<feature type="signal peptide" evidence="1">
    <location>
        <begin position="1"/>
        <end position="20"/>
    </location>
</feature>
<organism evidence="2 3">
    <name type="scientific">Marinomonas pollencensis</name>
    <dbReference type="NCBI Taxonomy" id="491954"/>
    <lineage>
        <taxon>Bacteria</taxon>
        <taxon>Pseudomonadati</taxon>
        <taxon>Pseudomonadota</taxon>
        <taxon>Gammaproteobacteria</taxon>
        <taxon>Oceanospirillales</taxon>
        <taxon>Oceanospirillaceae</taxon>
        <taxon>Marinomonas</taxon>
    </lineage>
</organism>
<reference evidence="2 3" key="1">
    <citation type="submission" date="2018-08" db="EMBL/GenBank/DDBJ databases">
        <title>Genomic Encyclopedia of Type Strains, Phase III (KMG-III): the genomes of soil and plant-associated and newly described type strains.</title>
        <authorList>
            <person name="Whitman W."/>
        </authorList>
    </citation>
    <scope>NUCLEOTIDE SEQUENCE [LARGE SCALE GENOMIC DNA]</scope>
    <source>
        <strain evidence="2 3">CECT 7375</strain>
    </source>
</reference>
<dbReference type="AlphaFoldDB" id="A0A3E0DPX6"/>
<evidence type="ECO:0000313" key="3">
    <source>
        <dbReference type="Proteomes" id="UP000256542"/>
    </source>
</evidence>
<sequence length="196" mass="21362">MTICRMLASVVLLLSSLALTGCDGLTISETELNQAVAKQLAQSEQNHIQLTLEGGNTLDMNLLVKTAHIDLTDRDGGLALVDLNTDLQGTLSAFGQSFSFSTQVNPSFESGVRLEENRVYLVAPKITKIEVEGSSFSDKMLRSTLGSLHDDFEKALANYFSTHPVYVLDHSTTEKATASMIKDISIKEDAIEFAIF</sequence>
<dbReference type="OrthoDB" id="5688063at2"/>
<keyword evidence="1" id="KW-0732">Signal</keyword>
<dbReference type="RefSeq" id="WP_115896879.1">
    <property type="nucleotide sequence ID" value="NZ_QUNG01000003.1"/>
</dbReference>
<evidence type="ECO:0000313" key="2">
    <source>
        <dbReference type="EMBL" id="REG85004.1"/>
    </source>
</evidence>
<protein>
    <submittedName>
        <fullName evidence="2">Uncharacterized protein DUF1439</fullName>
    </submittedName>
</protein>
<name>A0A3E0DPX6_9GAMM</name>
<dbReference type="PROSITE" id="PS51257">
    <property type="entry name" value="PROKAR_LIPOPROTEIN"/>
    <property type="match status" value="1"/>
</dbReference>
<gene>
    <name evidence="2" type="ORF">DFP81_103203</name>
</gene>
<comment type="caution">
    <text evidence="2">The sequence shown here is derived from an EMBL/GenBank/DDBJ whole genome shotgun (WGS) entry which is preliminary data.</text>
</comment>
<dbReference type="Proteomes" id="UP000256542">
    <property type="component" value="Unassembled WGS sequence"/>
</dbReference>
<keyword evidence="3" id="KW-1185">Reference proteome</keyword>